<evidence type="ECO:0000259" key="4">
    <source>
        <dbReference type="Pfam" id="PF02735"/>
    </source>
</evidence>
<feature type="region of interest" description="Disordered" evidence="3">
    <location>
        <begin position="72"/>
        <end position="92"/>
    </location>
</feature>
<dbReference type="PANTHER" id="PTHR41251">
    <property type="entry name" value="NON-HOMOLOGOUS END JOINING PROTEIN KU"/>
    <property type="match status" value="1"/>
</dbReference>
<dbReference type="Pfam" id="PF02735">
    <property type="entry name" value="Ku"/>
    <property type="match status" value="1"/>
</dbReference>
<feature type="domain" description="Ku" evidence="4">
    <location>
        <begin position="12"/>
        <end position="58"/>
    </location>
</feature>
<dbReference type="InterPro" id="IPR016194">
    <property type="entry name" value="SPOC-like_C_dom_sf"/>
</dbReference>
<sequence length="137" mass="14608">MARPVWSGVVTLGLVTVPVALFTATEDHTVHFHPLQRGTSDRIRNKRVNERTGKEVDTVRGSSWAARAMRMNSSSWNASGPPTSTTPPAGAPTVVRETAAATSSETMGWILASGTRTVSRSIIPSASPLPNSKNWVA</sequence>
<comment type="caution">
    <text evidence="5">The sequence shown here is derived from an EMBL/GenBank/DDBJ whole genome shotgun (WGS) entry which is preliminary data.</text>
</comment>
<protein>
    <recommendedName>
        <fullName evidence="4">Ku domain-containing protein</fullName>
    </recommendedName>
</protein>
<evidence type="ECO:0000313" key="6">
    <source>
        <dbReference type="Proteomes" id="UP001501777"/>
    </source>
</evidence>
<evidence type="ECO:0000256" key="2">
    <source>
        <dbReference type="ARBA" id="ARBA00023172"/>
    </source>
</evidence>
<keyword evidence="6" id="KW-1185">Reference proteome</keyword>
<dbReference type="InterPro" id="IPR006164">
    <property type="entry name" value="DNA_bd_Ku70/Ku80"/>
</dbReference>
<keyword evidence="1" id="KW-0238">DNA-binding</keyword>
<evidence type="ECO:0000256" key="1">
    <source>
        <dbReference type="ARBA" id="ARBA00023125"/>
    </source>
</evidence>
<reference evidence="6" key="1">
    <citation type="journal article" date="2019" name="Int. J. Syst. Evol. Microbiol.">
        <title>The Global Catalogue of Microorganisms (GCM) 10K type strain sequencing project: providing services to taxonomists for standard genome sequencing and annotation.</title>
        <authorList>
            <consortium name="The Broad Institute Genomics Platform"/>
            <consortium name="The Broad Institute Genome Sequencing Center for Infectious Disease"/>
            <person name="Wu L."/>
            <person name="Ma J."/>
        </authorList>
    </citation>
    <scope>NUCLEOTIDE SEQUENCE [LARGE SCALE GENOMIC DNA]</scope>
    <source>
        <strain evidence="6">JCM 4395</strain>
    </source>
</reference>
<proteinExistence type="predicted"/>
<gene>
    <name evidence="5" type="ORF">GCM10010276_27470</name>
</gene>
<name>A0ABP5Z2K3_STRLO</name>
<accession>A0ABP5Z2K3</accession>
<dbReference type="EMBL" id="BAAASG010000007">
    <property type="protein sequence ID" value="GAA2487523.1"/>
    <property type="molecule type" value="Genomic_DNA"/>
</dbReference>
<dbReference type="PANTHER" id="PTHR41251:SF1">
    <property type="entry name" value="NON-HOMOLOGOUS END JOINING PROTEIN KU"/>
    <property type="match status" value="1"/>
</dbReference>
<keyword evidence="2" id="KW-0233">DNA recombination</keyword>
<feature type="compositionally biased region" description="Low complexity" evidence="3">
    <location>
        <begin position="78"/>
        <end position="92"/>
    </location>
</feature>
<dbReference type="SUPFAM" id="SSF100939">
    <property type="entry name" value="SPOC domain-like"/>
    <property type="match status" value="1"/>
</dbReference>
<organism evidence="5 6">
    <name type="scientific">Streptomyces longisporus</name>
    <dbReference type="NCBI Taxonomy" id="1948"/>
    <lineage>
        <taxon>Bacteria</taxon>
        <taxon>Bacillati</taxon>
        <taxon>Actinomycetota</taxon>
        <taxon>Actinomycetes</taxon>
        <taxon>Kitasatosporales</taxon>
        <taxon>Streptomycetaceae</taxon>
        <taxon>Streptomyces</taxon>
    </lineage>
</organism>
<dbReference type="Proteomes" id="UP001501777">
    <property type="component" value="Unassembled WGS sequence"/>
</dbReference>
<evidence type="ECO:0000256" key="3">
    <source>
        <dbReference type="SAM" id="MobiDB-lite"/>
    </source>
</evidence>
<evidence type="ECO:0000313" key="5">
    <source>
        <dbReference type="EMBL" id="GAA2487523.1"/>
    </source>
</evidence>
<dbReference type="InterPro" id="IPR009187">
    <property type="entry name" value="Prok_Ku"/>
</dbReference>